<evidence type="ECO:0000313" key="3">
    <source>
        <dbReference type="EMBL" id="KMS54892.1"/>
    </source>
</evidence>
<dbReference type="AlphaFoldDB" id="A0A0J7XTA1"/>
<sequence length="135" mass="15267">MNIKVAALALAASSLSLGACATDGYGGYGGVQMGYGSPYAYDGWYDGHYGSIYDGYWGGDDYFYYRSNERDRRYRRADRNHFMRQAPQGQHNYRQQHGEFRPQQGMHMPQWRGDGAGRGGRGGGDHRGPDRRGRR</sequence>
<dbReference type="RefSeq" id="WP_043971123.1">
    <property type="nucleotide sequence ID" value="NZ_KQ130454.1"/>
</dbReference>
<keyword evidence="2" id="KW-0732">Signal</keyword>
<evidence type="ECO:0000256" key="2">
    <source>
        <dbReference type="SAM" id="SignalP"/>
    </source>
</evidence>
<feature type="signal peptide" evidence="2">
    <location>
        <begin position="1"/>
        <end position="21"/>
    </location>
</feature>
<protein>
    <recommendedName>
        <fullName evidence="5">Lipoprotein</fullName>
    </recommendedName>
</protein>
<dbReference type="EMBL" id="JACU01000005">
    <property type="protein sequence ID" value="KMS54892.1"/>
    <property type="molecule type" value="Genomic_DNA"/>
</dbReference>
<evidence type="ECO:0000256" key="1">
    <source>
        <dbReference type="SAM" id="MobiDB-lite"/>
    </source>
</evidence>
<dbReference type="PROSITE" id="PS51257">
    <property type="entry name" value="PROKAR_LIPOPROTEIN"/>
    <property type="match status" value="1"/>
</dbReference>
<accession>A0A0J7XTA1</accession>
<dbReference type="PATRIC" id="fig|1114963.3.peg.2360"/>
<keyword evidence="4" id="KW-1185">Reference proteome</keyword>
<dbReference type="Proteomes" id="UP000052268">
    <property type="component" value="Unassembled WGS sequence"/>
</dbReference>
<feature type="region of interest" description="Disordered" evidence="1">
    <location>
        <begin position="79"/>
        <end position="135"/>
    </location>
</feature>
<feature type="compositionally biased region" description="Basic and acidic residues" evidence="1">
    <location>
        <begin position="123"/>
        <end position="135"/>
    </location>
</feature>
<organism evidence="3 4">
    <name type="scientific">Novosphingobium barchaimii LL02</name>
    <dbReference type="NCBI Taxonomy" id="1114963"/>
    <lineage>
        <taxon>Bacteria</taxon>
        <taxon>Pseudomonadati</taxon>
        <taxon>Pseudomonadota</taxon>
        <taxon>Alphaproteobacteria</taxon>
        <taxon>Sphingomonadales</taxon>
        <taxon>Sphingomonadaceae</taxon>
        <taxon>Novosphingobium</taxon>
    </lineage>
</organism>
<name>A0A0J7XTA1_9SPHN</name>
<feature type="chain" id="PRO_5005292069" description="Lipoprotein" evidence="2">
    <location>
        <begin position="22"/>
        <end position="135"/>
    </location>
</feature>
<dbReference type="OrthoDB" id="7510606at2"/>
<gene>
    <name evidence="3" type="ORF">V474_17630</name>
</gene>
<proteinExistence type="predicted"/>
<comment type="caution">
    <text evidence="3">The sequence shown here is derived from an EMBL/GenBank/DDBJ whole genome shotgun (WGS) entry which is preliminary data.</text>
</comment>
<evidence type="ECO:0008006" key="5">
    <source>
        <dbReference type="Google" id="ProtNLM"/>
    </source>
</evidence>
<reference evidence="3 4" key="1">
    <citation type="journal article" date="2015" name="G3 (Bethesda)">
        <title>Insights into Ongoing Evolution of the Hexachlorocyclohexane Catabolic Pathway from Comparative Genomics of Ten Sphingomonadaceae Strains.</title>
        <authorList>
            <person name="Pearce S.L."/>
            <person name="Oakeshott J.G."/>
            <person name="Pandey G."/>
        </authorList>
    </citation>
    <scope>NUCLEOTIDE SEQUENCE [LARGE SCALE GENOMIC DNA]</scope>
    <source>
        <strain evidence="3 4">LL02</strain>
    </source>
</reference>
<evidence type="ECO:0000313" key="4">
    <source>
        <dbReference type="Proteomes" id="UP000052268"/>
    </source>
</evidence>